<accession>A0A1Y2C1U1</accession>
<evidence type="ECO:0000256" key="1">
    <source>
        <dbReference type="SAM" id="MobiDB-lite"/>
    </source>
</evidence>
<dbReference type="EMBL" id="MCGO01000033">
    <property type="protein sequence ID" value="ORY40998.1"/>
    <property type="molecule type" value="Genomic_DNA"/>
</dbReference>
<protein>
    <recommendedName>
        <fullName evidence="5">Extracellular membrane protein CFEM domain-containing protein</fullName>
    </recommendedName>
</protein>
<proteinExistence type="predicted"/>
<sequence length="342" mass="37331">MNACFILIALAFQIIACVATSNSPAQSSTDSLNKLLKTAPTCGQSCFKEVSKQSTFAVDSLQQFCKSKTTGLELLRCLNSKCSKFDNLKDLSAMIPILQSTVTICNSITNENENEGYKFNLNRDAAAITIIDRNGKEFFIPPTVGPPTDPNKSMETEGSRATKGGEGAPEKLASTTKSKTPTDIYLSMKKVFNFSDLSIFHSHGKQLCELTSIMNFQKVGNSTVSLHRQAGALAITLNQLIGNAPQCGKVCYFKANDYQPFTSSSLQMFCESKTSALTLLQQTACTCDIISDENDPIANTYRFNFNEVRGEITIIGLNGQEYYLPQAVESISDSRNSTTVPK</sequence>
<dbReference type="Proteomes" id="UP000193642">
    <property type="component" value="Unassembled WGS sequence"/>
</dbReference>
<keyword evidence="4" id="KW-1185">Reference proteome</keyword>
<organism evidence="3 4">
    <name type="scientific">Rhizoclosmatium globosum</name>
    <dbReference type="NCBI Taxonomy" id="329046"/>
    <lineage>
        <taxon>Eukaryota</taxon>
        <taxon>Fungi</taxon>
        <taxon>Fungi incertae sedis</taxon>
        <taxon>Chytridiomycota</taxon>
        <taxon>Chytridiomycota incertae sedis</taxon>
        <taxon>Chytridiomycetes</taxon>
        <taxon>Chytridiales</taxon>
        <taxon>Chytriomycetaceae</taxon>
        <taxon>Rhizoclosmatium</taxon>
    </lineage>
</organism>
<evidence type="ECO:0000313" key="3">
    <source>
        <dbReference type="EMBL" id="ORY40998.1"/>
    </source>
</evidence>
<feature type="chain" id="PRO_5012169244" description="Extracellular membrane protein CFEM domain-containing protein" evidence="2">
    <location>
        <begin position="20"/>
        <end position="342"/>
    </location>
</feature>
<feature type="signal peptide" evidence="2">
    <location>
        <begin position="1"/>
        <end position="19"/>
    </location>
</feature>
<comment type="caution">
    <text evidence="3">The sequence shown here is derived from an EMBL/GenBank/DDBJ whole genome shotgun (WGS) entry which is preliminary data.</text>
</comment>
<reference evidence="3 4" key="1">
    <citation type="submission" date="2016-07" db="EMBL/GenBank/DDBJ databases">
        <title>Pervasive Adenine N6-methylation of Active Genes in Fungi.</title>
        <authorList>
            <consortium name="DOE Joint Genome Institute"/>
            <person name="Mondo S.J."/>
            <person name="Dannebaum R.O."/>
            <person name="Kuo R.C."/>
            <person name="Labutti K."/>
            <person name="Haridas S."/>
            <person name="Kuo A."/>
            <person name="Salamov A."/>
            <person name="Ahrendt S.R."/>
            <person name="Lipzen A."/>
            <person name="Sullivan W."/>
            <person name="Andreopoulos W.B."/>
            <person name="Clum A."/>
            <person name="Lindquist E."/>
            <person name="Daum C."/>
            <person name="Ramamoorthy G.K."/>
            <person name="Gryganskyi A."/>
            <person name="Culley D."/>
            <person name="Magnuson J.K."/>
            <person name="James T.Y."/>
            <person name="O'Malley M.A."/>
            <person name="Stajich J.E."/>
            <person name="Spatafora J.W."/>
            <person name="Visel A."/>
            <person name="Grigoriev I.V."/>
        </authorList>
    </citation>
    <scope>NUCLEOTIDE SEQUENCE [LARGE SCALE GENOMIC DNA]</scope>
    <source>
        <strain evidence="3 4">JEL800</strain>
    </source>
</reference>
<dbReference type="AlphaFoldDB" id="A0A1Y2C1U1"/>
<evidence type="ECO:0000313" key="4">
    <source>
        <dbReference type="Proteomes" id="UP000193642"/>
    </source>
</evidence>
<evidence type="ECO:0000256" key="2">
    <source>
        <dbReference type="SAM" id="SignalP"/>
    </source>
</evidence>
<name>A0A1Y2C1U1_9FUNG</name>
<feature type="region of interest" description="Disordered" evidence="1">
    <location>
        <begin position="139"/>
        <end position="174"/>
    </location>
</feature>
<keyword evidence="2" id="KW-0732">Signal</keyword>
<evidence type="ECO:0008006" key="5">
    <source>
        <dbReference type="Google" id="ProtNLM"/>
    </source>
</evidence>
<gene>
    <name evidence="3" type="ORF">BCR33DRAFT_739972</name>
</gene>